<dbReference type="AlphaFoldDB" id="A0A517LXQ7"/>
<accession>A0A517LXQ7</accession>
<feature type="transmembrane region" description="Helical" evidence="1">
    <location>
        <begin position="41"/>
        <end position="65"/>
    </location>
</feature>
<keyword evidence="1" id="KW-0472">Membrane</keyword>
<keyword evidence="1" id="KW-1133">Transmembrane helix</keyword>
<evidence type="ECO:0000313" key="2">
    <source>
        <dbReference type="EMBL" id="QDS87414.1"/>
    </source>
</evidence>
<protein>
    <submittedName>
        <fullName evidence="2">Uncharacterized protein</fullName>
    </submittedName>
</protein>
<keyword evidence="1" id="KW-0812">Transmembrane</keyword>
<dbReference type="Proteomes" id="UP000319557">
    <property type="component" value="Chromosome"/>
</dbReference>
<proteinExistence type="predicted"/>
<reference evidence="2 3" key="1">
    <citation type="submission" date="2019-02" db="EMBL/GenBank/DDBJ databases">
        <title>Deep-cultivation of Planctomycetes and their phenomic and genomic characterization uncovers novel biology.</title>
        <authorList>
            <person name="Wiegand S."/>
            <person name="Jogler M."/>
            <person name="Boedeker C."/>
            <person name="Pinto D."/>
            <person name="Vollmers J."/>
            <person name="Rivas-Marin E."/>
            <person name="Kohn T."/>
            <person name="Peeters S.H."/>
            <person name="Heuer A."/>
            <person name="Rast P."/>
            <person name="Oberbeckmann S."/>
            <person name="Bunk B."/>
            <person name="Jeske O."/>
            <person name="Meyerdierks A."/>
            <person name="Storesund J.E."/>
            <person name="Kallscheuer N."/>
            <person name="Luecker S."/>
            <person name="Lage O.M."/>
            <person name="Pohl T."/>
            <person name="Merkel B.J."/>
            <person name="Hornburger P."/>
            <person name="Mueller R.-W."/>
            <person name="Bruemmer F."/>
            <person name="Labrenz M."/>
            <person name="Spormann A.M."/>
            <person name="Op den Camp H."/>
            <person name="Overmann J."/>
            <person name="Amann R."/>
            <person name="Jetten M.S.M."/>
            <person name="Mascher T."/>
            <person name="Medema M.H."/>
            <person name="Devos D.P."/>
            <person name="Kaster A.-K."/>
            <person name="Ovreas L."/>
            <person name="Rohde M."/>
            <person name="Galperin M.Y."/>
            <person name="Jogler C."/>
        </authorList>
    </citation>
    <scope>NUCLEOTIDE SEQUENCE [LARGE SCALE GENOMIC DNA]</scope>
    <source>
        <strain evidence="2 3">EC9</strain>
    </source>
</reference>
<sequence precursor="true">MPQWSLRFLMLLVTLSAMLMWVFRAAIIENVFWAQCVAVVLATAIGCFAMYALAFALASLFASMTGSILQPTRSRFHPPAVDQRDAAEEPQ</sequence>
<gene>
    <name evidence="2" type="ORF">EC9_15920</name>
</gene>
<organism evidence="2 3">
    <name type="scientific">Rosistilla ulvae</name>
    <dbReference type="NCBI Taxonomy" id="1930277"/>
    <lineage>
        <taxon>Bacteria</taxon>
        <taxon>Pseudomonadati</taxon>
        <taxon>Planctomycetota</taxon>
        <taxon>Planctomycetia</taxon>
        <taxon>Pirellulales</taxon>
        <taxon>Pirellulaceae</taxon>
        <taxon>Rosistilla</taxon>
    </lineage>
</organism>
<name>A0A517LXQ7_9BACT</name>
<dbReference type="KEGG" id="ruv:EC9_15920"/>
<evidence type="ECO:0000256" key="1">
    <source>
        <dbReference type="SAM" id="Phobius"/>
    </source>
</evidence>
<keyword evidence="3" id="KW-1185">Reference proteome</keyword>
<evidence type="ECO:0000313" key="3">
    <source>
        <dbReference type="Proteomes" id="UP000319557"/>
    </source>
</evidence>
<dbReference type="EMBL" id="CP036261">
    <property type="protein sequence ID" value="QDS87414.1"/>
    <property type="molecule type" value="Genomic_DNA"/>
</dbReference>